<reference evidence="1 2" key="1">
    <citation type="journal article" date="2023" name="Sci. Data">
        <title>Genome assembly of the Korean intertidal mud-creeper Batillaria attramentaria.</title>
        <authorList>
            <person name="Patra A.K."/>
            <person name="Ho P.T."/>
            <person name="Jun S."/>
            <person name="Lee S.J."/>
            <person name="Kim Y."/>
            <person name="Won Y.J."/>
        </authorList>
    </citation>
    <scope>NUCLEOTIDE SEQUENCE [LARGE SCALE GENOMIC DNA]</scope>
    <source>
        <strain evidence="1">Wonlab-2016</strain>
    </source>
</reference>
<protein>
    <submittedName>
        <fullName evidence="1">Uncharacterized protein</fullName>
    </submittedName>
</protein>
<dbReference type="Proteomes" id="UP001519460">
    <property type="component" value="Unassembled WGS sequence"/>
</dbReference>
<dbReference type="EMBL" id="JACVVK020000003">
    <property type="protein sequence ID" value="KAK7507989.1"/>
    <property type="molecule type" value="Genomic_DNA"/>
</dbReference>
<keyword evidence="2" id="KW-1185">Reference proteome</keyword>
<organism evidence="1 2">
    <name type="scientific">Batillaria attramentaria</name>
    <dbReference type="NCBI Taxonomy" id="370345"/>
    <lineage>
        <taxon>Eukaryota</taxon>
        <taxon>Metazoa</taxon>
        <taxon>Spiralia</taxon>
        <taxon>Lophotrochozoa</taxon>
        <taxon>Mollusca</taxon>
        <taxon>Gastropoda</taxon>
        <taxon>Caenogastropoda</taxon>
        <taxon>Sorbeoconcha</taxon>
        <taxon>Cerithioidea</taxon>
        <taxon>Batillariidae</taxon>
        <taxon>Batillaria</taxon>
    </lineage>
</organism>
<comment type="caution">
    <text evidence="1">The sequence shown here is derived from an EMBL/GenBank/DDBJ whole genome shotgun (WGS) entry which is preliminary data.</text>
</comment>
<feature type="non-terminal residue" evidence="1">
    <location>
        <position position="71"/>
    </location>
</feature>
<name>A0ABD0M825_9CAEN</name>
<accession>A0ABD0M825</accession>
<sequence length="71" mass="7566">SGTSVQGTVLGEFTSPDLTLITRPDTKTPQQDTVAEDNVAGCGAMGEIAMKPWAVSSACPFWVFEAHPERK</sequence>
<evidence type="ECO:0000313" key="2">
    <source>
        <dbReference type="Proteomes" id="UP001519460"/>
    </source>
</evidence>
<gene>
    <name evidence="1" type="ORF">BaRGS_00000954</name>
</gene>
<proteinExistence type="predicted"/>
<dbReference type="AlphaFoldDB" id="A0ABD0M825"/>
<evidence type="ECO:0000313" key="1">
    <source>
        <dbReference type="EMBL" id="KAK7507989.1"/>
    </source>
</evidence>
<feature type="non-terminal residue" evidence="1">
    <location>
        <position position="1"/>
    </location>
</feature>